<feature type="transmembrane region" description="Helical" evidence="2">
    <location>
        <begin position="275"/>
        <end position="294"/>
    </location>
</feature>
<feature type="transmembrane region" description="Helical" evidence="2">
    <location>
        <begin position="79"/>
        <end position="100"/>
    </location>
</feature>
<evidence type="ECO:0000256" key="1">
    <source>
        <dbReference type="SAM" id="MobiDB-lite"/>
    </source>
</evidence>
<dbReference type="RefSeq" id="WP_249247011.1">
    <property type="nucleotide sequence ID" value="NZ_JAKIKT010000001.1"/>
</dbReference>
<protein>
    <submittedName>
        <fullName evidence="3">DUF2955 domain-containing protein</fullName>
    </submittedName>
</protein>
<dbReference type="EMBL" id="JAKIKT010000001">
    <property type="protein sequence ID" value="MCL2912224.1"/>
    <property type="molecule type" value="Genomic_DNA"/>
</dbReference>
<feature type="compositionally biased region" description="Polar residues" evidence="1">
    <location>
        <begin position="1"/>
        <end position="16"/>
    </location>
</feature>
<sequence length="358" mass="39517">MTTMVNQSADETQVSLTEPKKSGQRTAAGYWSVDALRISLVVCVCMLLGKLLHLDASVYLSLFPVIVLTKGKDYSWKGLVGMFAPTMAAACGALITYEMFSDHPFVVWSISAVLFDQMRRRADTPAKIGKLFMPTINWVLIVVFAQHTQADMPQRLHEILLAMVITALVLKTMLWFLPVKPEAKAQNTAISSPPTQVTYEQRLVSLGLIGAGLAFLMMVDLVSAAFCIVPVIAVATQTSRQRFMAVLQDRFVTQVGGCAVAACFMMLMAGHQGVVSLYAICLFALVYWISFNFTKETGTLRDVHGDALLATVLPLQLYMTNTNIGLSDTFLRGWELTATLGILYLIFRLTGWLVRSEH</sequence>
<feature type="transmembrane region" description="Helical" evidence="2">
    <location>
        <begin position="128"/>
        <end position="147"/>
    </location>
</feature>
<organism evidence="3 4">
    <name type="scientific">Shewanella corallii</name>
    <dbReference type="NCBI Taxonomy" id="560080"/>
    <lineage>
        <taxon>Bacteria</taxon>
        <taxon>Pseudomonadati</taxon>
        <taxon>Pseudomonadota</taxon>
        <taxon>Gammaproteobacteria</taxon>
        <taxon>Alteromonadales</taxon>
        <taxon>Shewanellaceae</taxon>
        <taxon>Shewanella</taxon>
    </lineage>
</organism>
<reference evidence="3 4" key="1">
    <citation type="submission" date="2022-01" db="EMBL/GenBank/DDBJ databases">
        <title>Whole genome-based taxonomy of the Shewanellaceae.</title>
        <authorList>
            <person name="Martin-Rodriguez A.J."/>
        </authorList>
    </citation>
    <scope>NUCLEOTIDE SEQUENCE [LARGE SCALE GENOMIC DNA]</scope>
    <source>
        <strain evidence="3 4">DSM 21332</strain>
    </source>
</reference>
<keyword evidence="2" id="KW-1133">Transmembrane helix</keyword>
<feature type="transmembrane region" description="Helical" evidence="2">
    <location>
        <begin position="251"/>
        <end position="269"/>
    </location>
</feature>
<keyword evidence="2" id="KW-0472">Membrane</keyword>
<comment type="caution">
    <text evidence="3">The sequence shown here is derived from an EMBL/GenBank/DDBJ whole genome shotgun (WGS) entry which is preliminary data.</text>
</comment>
<dbReference type="Pfam" id="PF11168">
    <property type="entry name" value="DUF2955"/>
    <property type="match status" value="1"/>
</dbReference>
<accession>A0ABT0N1C7</accession>
<dbReference type="InterPro" id="IPR022604">
    <property type="entry name" value="DUF2955"/>
</dbReference>
<keyword evidence="4" id="KW-1185">Reference proteome</keyword>
<feature type="transmembrane region" description="Helical" evidence="2">
    <location>
        <begin position="336"/>
        <end position="354"/>
    </location>
</feature>
<gene>
    <name evidence="3" type="ORF">L2725_00260</name>
</gene>
<feature type="region of interest" description="Disordered" evidence="1">
    <location>
        <begin position="1"/>
        <end position="20"/>
    </location>
</feature>
<proteinExistence type="predicted"/>
<dbReference type="Proteomes" id="UP001202831">
    <property type="component" value="Unassembled WGS sequence"/>
</dbReference>
<feature type="transmembrane region" description="Helical" evidence="2">
    <location>
        <begin position="203"/>
        <end position="231"/>
    </location>
</feature>
<feature type="transmembrane region" description="Helical" evidence="2">
    <location>
        <begin position="159"/>
        <end position="177"/>
    </location>
</feature>
<evidence type="ECO:0000256" key="2">
    <source>
        <dbReference type="SAM" id="Phobius"/>
    </source>
</evidence>
<name>A0ABT0N1C7_9GAMM</name>
<evidence type="ECO:0000313" key="3">
    <source>
        <dbReference type="EMBL" id="MCL2912224.1"/>
    </source>
</evidence>
<evidence type="ECO:0000313" key="4">
    <source>
        <dbReference type="Proteomes" id="UP001202831"/>
    </source>
</evidence>
<keyword evidence="2" id="KW-0812">Transmembrane</keyword>